<name>A0A1H9N8L5_9GAMM</name>
<sequence>MEDMTKHSATPAYSPGKQALLDAALRLAADGRTLNSLGLRELAREAGLNPNTFYRHFREMDDLGLTLLRSIVEQVRGPIRILRHDATARAERQIRQQNPAIDQVQLELRRGRLVCAETVRLFLDYVLANAEVVMVAMREMHGPSELLRREVRNMMRLFADDLAQDIIELKLVSEQVAPMQVRQIAEMVSLNLFFQSLDYIAQPQRRDQLRRLVEEQIMMLFTGAAFLQAVGALCLPEGEV</sequence>
<dbReference type="Gene3D" id="1.10.10.60">
    <property type="entry name" value="Homeodomain-like"/>
    <property type="match status" value="1"/>
</dbReference>
<dbReference type="Proteomes" id="UP000186904">
    <property type="component" value="Unassembled WGS sequence"/>
</dbReference>
<keyword evidence="6" id="KW-1185">Reference proteome</keyword>
<accession>A0A1H9N8L5</accession>
<dbReference type="InterPro" id="IPR009057">
    <property type="entry name" value="Homeodomain-like_sf"/>
</dbReference>
<proteinExistence type="predicted"/>
<evidence type="ECO:0000259" key="3">
    <source>
        <dbReference type="PROSITE" id="PS50977"/>
    </source>
</evidence>
<dbReference type="EMBL" id="FOGN01000001">
    <property type="protein sequence ID" value="SER32238.1"/>
    <property type="molecule type" value="Genomic_DNA"/>
</dbReference>
<dbReference type="Gene3D" id="1.10.357.10">
    <property type="entry name" value="Tetracycline Repressor, domain 2"/>
    <property type="match status" value="1"/>
</dbReference>
<dbReference type="InterPro" id="IPR001647">
    <property type="entry name" value="HTH_TetR"/>
</dbReference>
<feature type="DNA-binding region" description="H-T-H motif" evidence="2">
    <location>
        <begin position="38"/>
        <end position="57"/>
    </location>
</feature>
<dbReference type="AlphaFoldDB" id="A0A1H9N8L5"/>
<feature type="domain" description="HTH tetR-type" evidence="3">
    <location>
        <begin position="14"/>
        <end position="75"/>
    </location>
</feature>
<dbReference type="GO" id="GO:0003677">
    <property type="term" value="F:DNA binding"/>
    <property type="evidence" value="ECO:0007669"/>
    <property type="project" value="UniProtKB-UniRule"/>
</dbReference>
<organism evidence="4 7">
    <name type="scientific">Halopseudomonas bauzanensis</name>
    <dbReference type="NCBI Taxonomy" id="653930"/>
    <lineage>
        <taxon>Bacteria</taxon>
        <taxon>Pseudomonadati</taxon>
        <taxon>Pseudomonadota</taxon>
        <taxon>Gammaproteobacteria</taxon>
        <taxon>Pseudomonadales</taxon>
        <taxon>Pseudomonadaceae</taxon>
        <taxon>Halopseudomonas</taxon>
    </lineage>
</organism>
<dbReference type="PANTHER" id="PTHR47752:SF1">
    <property type="entry name" value="HTH-TYPE TRANSCRIPTIONAL REPRESSOR FABR"/>
    <property type="match status" value="1"/>
</dbReference>
<gene>
    <name evidence="5" type="ORF">SAMN04487855_1436</name>
    <name evidence="4" type="ORF">SAMN05216589_0187</name>
</gene>
<dbReference type="InterPro" id="IPR050692">
    <property type="entry name" value="HTH_transcr_repressor_FabR"/>
</dbReference>
<dbReference type="PANTHER" id="PTHR47752">
    <property type="entry name" value="HTH-TYPE TRANSCRIPTIONAL REPRESSOR FABR"/>
    <property type="match status" value="1"/>
</dbReference>
<evidence type="ECO:0000313" key="6">
    <source>
        <dbReference type="Proteomes" id="UP000186599"/>
    </source>
</evidence>
<keyword evidence="1 2" id="KW-0238">DNA-binding</keyword>
<evidence type="ECO:0000313" key="7">
    <source>
        <dbReference type="Proteomes" id="UP000186904"/>
    </source>
</evidence>
<evidence type="ECO:0000313" key="4">
    <source>
        <dbReference type="EMBL" id="SER32238.1"/>
    </source>
</evidence>
<reference evidence="6 7" key="1">
    <citation type="submission" date="2016-10" db="EMBL/GenBank/DDBJ databases">
        <authorList>
            <person name="de Groot N.N."/>
        </authorList>
    </citation>
    <scope>NUCLEOTIDE SEQUENCE [LARGE SCALE GENOMIC DNA]</scope>
    <source>
        <strain evidence="5 6">CGMCC 1.9095</strain>
        <strain evidence="4 7">DSM 22558</strain>
    </source>
</reference>
<dbReference type="OrthoDB" id="8617654at2"/>
<evidence type="ECO:0000256" key="2">
    <source>
        <dbReference type="PROSITE-ProRule" id="PRU00335"/>
    </source>
</evidence>
<dbReference type="STRING" id="653930.SAMN05216589_0187"/>
<dbReference type="EMBL" id="FOUA01000001">
    <property type="protein sequence ID" value="SFL82961.1"/>
    <property type="molecule type" value="Genomic_DNA"/>
</dbReference>
<protein>
    <submittedName>
        <fullName evidence="4">Transcriptional regulator, TetR family</fullName>
    </submittedName>
</protein>
<dbReference type="PROSITE" id="PS50977">
    <property type="entry name" value="HTH_TETR_2"/>
    <property type="match status" value="1"/>
</dbReference>
<dbReference type="SUPFAM" id="SSF46689">
    <property type="entry name" value="Homeodomain-like"/>
    <property type="match status" value="1"/>
</dbReference>
<evidence type="ECO:0000256" key="1">
    <source>
        <dbReference type="ARBA" id="ARBA00023125"/>
    </source>
</evidence>
<evidence type="ECO:0000313" key="5">
    <source>
        <dbReference type="EMBL" id="SFL82961.1"/>
    </source>
</evidence>
<dbReference type="Pfam" id="PF00440">
    <property type="entry name" value="TetR_N"/>
    <property type="match status" value="1"/>
</dbReference>
<dbReference type="Proteomes" id="UP000186599">
    <property type="component" value="Unassembled WGS sequence"/>
</dbReference>